<evidence type="ECO:0000256" key="2">
    <source>
        <dbReference type="ARBA" id="ARBA00022980"/>
    </source>
</evidence>
<dbReference type="GO" id="GO:0003723">
    <property type="term" value="F:RNA binding"/>
    <property type="evidence" value="ECO:0007669"/>
    <property type="project" value="InterPro"/>
</dbReference>
<dbReference type="InterPro" id="IPR050257">
    <property type="entry name" value="eL8/uL1-like"/>
</dbReference>
<dbReference type="CDD" id="cd00403">
    <property type="entry name" value="Ribosomal_L1"/>
    <property type="match status" value="1"/>
</dbReference>
<dbReference type="PROSITE" id="PS01199">
    <property type="entry name" value="RIBOSOMAL_L1"/>
    <property type="match status" value="1"/>
</dbReference>
<evidence type="ECO:0000256" key="1">
    <source>
        <dbReference type="ARBA" id="ARBA00010531"/>
    </source>
</evidence>
<dbReference type="InterPro" id="IPR023674">
    <property type="entry name" value="Ribosomal_uL1-like"/>
</dbReference>
<dbReference type="InterPro" id="IPR016095">
    <property type="entry name" value="Ribosomal_uL1_3-a/b-sand"/>
</dbReference>
<comment type="similarity">
    <text evidence="1 4">Belongs to the universal ribosomal protein uL1 family.</text>
</comment>
<evidence type="ECO:0000313" key="5">
    <source>
        <dbReference type="EMBL" id="KAJ2846210.1"/>
    </source>
</evidence>
<feature type="non-terminal residue" evidence="5">
    <location>
        <position position="1"/>
    </location>
</feature>
<proteinExistence type="inferred from homology"/>
<dbReference type="Gene3D" id="3.30.190.20">
    <property type="match status" value="1"/>
</dbReference>
<dbReference type="SUPFAM" id="SSF56808">
    <property type="entry name" value="Ribosomal protein L1"/>
    <property type="match status" value="1"/>
</dbReference>
<sequence>TMIKQIPRLLGPGLHKAGKFPTPISHSDELAVRANEIRATIKFQLKKVLCLAVAIGNVSMTEDELVSNIMLAINFLVSLLKKNWQNVKSLFIKSTMGKPHRLL</sequence>
<dbReference type="Gene3D" id="3.40.50.790">
    <property type="match status" value="1"/>
</dbReference>
<protein>
    <recommendedName>
        <fullName evidence="4">Ribosomal protein</fullName>
    </recommendedName>
</protein>
<keyword evidence="3 4" id="KW-0687">Ribonucleoprotein</keyword>
<evidence type="ECO:0000313" key="6">
    <source>
        <dbReference type="Proteomes" id="UP001139887"/>
    </source>
</evidence>
<accession>A0A9W8I3J3</accession>
<dbReference type="InterPro" id="IPR023673">
    <property type="entry name" value="Ribosomal_uL1_CS"/>
</dbReference>
<keyword evidence="6" id="KW-1185">Reference proteome</keyword>
<evidence type="ECO:0000256" key="4">
    <source>
        <dbReference type="RuleBase" id="RU000659"/>
    </source>
</evidence>
<dbReference type="InterPro" id="IPR028364">
    <property type="entry name" value="Ribosomal_uL1/biogenesis"/>
</dbReference>
<reference evidence="5" key="1">
    <citation type="submission" date="2022-07" db="EMBL/GenBank/DDBJ databases">
        <title>Phylogenomic reconstructions and comparative analyses of Kickxellomycotina fungi.</title>
        <authorList>
            <person name="Reynolds N.K."/>
            <person name="Stajich J.E."/>
            <person name="Barry K."/>
            <person name="Grigoriev I.V."/>
            <person name="Crous P."/>
            <person name="Smith M.E."/>
        </authorList>
    </citation>
    <scope>NUCLEOTIDE SEQUENCE</scope>
    <source>
        <strain evidence="5">NRRL 1566</strain>
    </source>
</reference>
<gene>
    <name evidence="5" type="primary">RPL10A</name>
    <name evidence="5" type="ORF">IWW36_004458</name>
</gene>
<dbReference type="Proteomes" id="UP001139887">
    <property type="component" value="Unassembled WGS sequence"/>
</dbReference>
<organism evidence="5 6">
    <name type="scientific">Coemansia brasiliensis</name>
    <dbReference type="NCBI Taxonomy" id="2650707"/>
    <lineage>
        <taxon>Eukaryota</taxon>
        <taxon>Fungi</taxon>
        <taxon>Fungi incertae sedis</taxon>
        <taxon>Zoopagomycota</taxon>
        <taxon>Kickxellomycotina</taxon>
        <taxon>Kickxellomycetes</taxon>
        <taxon>Kickxellales</taxon>
        <taxon>Kickxellaceae</taxon>
        <taxon>Coemansia</taxon>
    </lineage>
</organism>
<comment type="caution">
    <text evidence="5">The sequence shown here is derived from an EMBL/GenBank/DDBJ whole genome shotgun (WGS) entry which is preliminary data.</text>
</comment>
<dbReference type="GO" id="GO:1990904">
    <property type="term" value="C:ribonucleoprotein complex"/>
    <property type="evidence" value="ECO:0007669"/>
    <property type="project" value="UniProtKB-KW"/>
</dbReference>
<dbReference type="EMBL" id="JANBUW010000597">
    <property type="protein sequence ID" value="KAJ2846210.1"/>
    <property type="molecule type" value="Genomic_DNA"/>
</dbReference>
<dbReference type="FunFam" id="3.30.190.20:FF:000006">
    <property type="entry name" value="Ribosomal protein"/>
    <property type="match status" value="1"/>
</dbReference>
<evidence type="ECO:0000256" key="3">
    <source>
        <dbReference type="ARBA" id="ARBA00023274"/>
    </source>
</evidence>
<dbReference type="Pfam" id="PF00687">
    <property type="entry name" value="Ribosomal_L1"/>
    <property type="match status" value="1"/>
</dbReference>
<dbReference type="OrthoDB" id="2449818at2759"/>
<dbReference type="AlphaFoldDB" id="A0A9W8I3J3"/>
<dbReference type="GO" id="GO:0005840">
    <property type="term" value="C:ribosome"/>
    <property type="evidence" value="ECO:0007669"/>
    <property type="project" value="UniProtKB-KW"/>
</dbReference>
<keyword evidence="2 4" id="KW-0689">Ribosomal protein</keyword>
<dbReference type="PANTHER" id="PTHR23105">
    <property type="entry name" value="RIBOSOMAL PROTEIN L7AE FAMILY MEMBER"/>
    <property type="match status" value="1"/>
</dbReference>
<name>A0A9W8I3J3_9FUNG</name>